<keyword evidence="2" id="KW-0251">Elongation factor</keyword>
<name>A0A2M7D852_9BACT</name>
<gene>
    <name evidence="2" type="ORF">COS26_01410</name>
</gene>
<dbReference type="InterPro" id="IPR027417">
    <property type="entry name" value="P-loop_NTPase"/>
</dbReference>
<accession>A0A2M7D852</accession>
<dbReference type="InterPro" id="IPR000795">
    <property type="entry name" value="T_Tr_GTP-bd_dom"/>
</dbReference>
<dbReference type="AlphaFoldDB" id="A0A2M7D852"/>
<dbReference type="GO" id="GO:0003924">
    <property type="term" value="F:GTPase activity"/>
    <property type="evidence" value="ECO:0007669"/>
    <property type="project" value="InterPro"/>
</dbReference>
<dbReference type="SUPFAM" id="SSF52540">
    <property type="entry name" value="P-loop containing nucleoside triphosphate hydrolases"/>
    <property type="match status" value="1"/>
</dbReference>
<evidence type="ECO:0000313" key="2">
    <source>
        <dbReference type="EMBL" id="PIV42984.1"/>
    </source>
</evidence>
<feature type="domain" description="Tr-type G" evidence="1">
    <location>
        <begin position="2"/>
        <end position="89"/>
    </location>
</feature>
<dbReference type="GO" id="GO:0045727">
    <property type="term" value="P:positive regulation of translation"/>
    <property type="evidence" value="ECO:0007669"/>
    <property type="project" value="TreeGrafter"/>
</dbReference>
<sequence length="89" mass="10374">MQSIRNFCIISHINHGKSTLADRFLELTNTIPKEKMQPQYLNMMDLEREKGITIKMQPVRMDYKGYILNLIDTPGHVDFNYEVSRSLAA</sequence>
<dbReference type="PROSITE" id="PS51722">
    <property type="entry name" value="G_TR_2"/>
    <property type="match status" value="1"/>
</dbReference>
<dbReference type="Pfam" id="PF00009">
    <property type="entry name" value="GTP_EFTU"/>
    <property type="match status" value="1"/>
</dbReference>
<protein>
    <submittedName>
        <fullName evidence="2">Elongation factor 4</fullName>
    </submittedName>
</protein>
<dbReference type="Gene3D" id="3.40.50.300">
    <property type="entry name" value="P-loop containing nucleotide triphosphate hydrolases"/>
    <property type="match status" value="1"/>
</dbReference>
<dbReference type="GO" id="GO:0005525">
    <property type="term" value="F:GTP binding"/>
    <property type="evidence" value="ECO:0007669"/>
    <property type="project" value="InterPro"/>
</dbReference>
<dbReference type="GO" id="GO:0003746">
    <property type="term" value="F:translation elongation factor activity"/>
    <property type="evidence" value="ECO:0007669"/>
    <property type="project" value="UniProtKB-KW"/>
</dbReference>
<evidence type="ECO:0000259" key="1">
    <source>
        <dbReference type="PROSITE" id="PS51722"/>
    </source>
</evidence>
<reference evidence="3" key="1">
    <citation type="submission" date="2017-09" db="EMBL/GenBank/DDBJ databases">
        <title>Depth-based differentiation of microbial function through sediment-hosted aquifers and enrichment of novel symbionts in the deep terrestrial subsurface.</title>
        <authorList>
            <person name="Probst A.J."/>
            <person name="Ladd B."/>
            <person name="Jarett J.K."/>
            <person name="Geller-Mcgrath D.E."/>
            <person name="Sieber C.M.K."/>
            <person name="Emerson J.B."/>
            <person name="Anantharaman K."/>
            <person name="Thomas B.C."/>
            <person name="Malmstrom R."/>
            <person name="Stieglmeier M."/>
            <person name="Klingl A."/>
            <person name="Woyke T."/>
            <person name="Ryan C.M."/>
            <person name="Banfield J.F."/>
        </authorList>
    </citation>
    <scope>NUCLEOTIDE SEQUENCE [LARGE SCALE GENOMIC DNA]</scope>
</reference>
<dbReference type="PRINTS" id="PR00315">
    <property type="entry name" value="ELONGATNFCT"/>
</dbReference>
<dbReference type="EMBL" id="PEUA01000030">
    <property type="protein sequence ID" value="PIV42984.1"/>
    <property type="molecule type" value="Genomic_DNA"/>
</dbReference>
<evidence type="ECO:0000313" key="3">
    <source>
        <dbReference type="Proteomes" id="UP000230304"/>
    </source>
</evidence>
<dbReference type="GO" id="GO:0043022">
    <property type="term" value="F:ribosome binding"/>
    <property type="evidence" value="ECO:0007669"/>
    <property type="project" value="TreeGrafter"/>
</dbReference>
<proteinExistence type="predicted"/>
<dbReference type="Proteomes" id="UP000230304">
    <property type="component" value="Unassembled WGS sequence"/>
</dbReference>
<feature type="non-terminal residue" evidence="2">
    <location>
        <position position="89"/>
    </location>
</feature>
<keyword evidence="2" id="KW-0648">Protein biosynthesis</keyword>
<dbReference type="PANTHER" id="PTHR43512">
    <property type="entry name" value="TRANSLATION FACTOR GUF1-RELATED"/>
    <property type="match status" value="1"/>
</dbReference>
<organism evidence="2 3">
    <name type="scientific">Candidatus Nealsonbacteria bacterium CG02_land_8_20_14_3_00_40_11</name>
    <dbReference type="NCBI Taxonomy" id="1974700"/>
    <lineage>
        <taxon>Bacteria</taxon>
        <taxon>Candidatus Nealsoniibacteriota</taxon>
    </lineage>
</organism>
<dbReference type="InterPro" id="IPR006297">
    <property type="entry name" value="EF-4"/>
</dbReference>
<dbReference type="PANTHER" id="PTHR43512:SF4">
    <property type="entry name" value="TRANSLATION FACTOR GUF1 HOMOLOG, CHLOROPLASTIC"/>
    <property type="match status" value="1"/>
</dbReference>
<comment type="caution">
    <text evidence="2">The sequence shown here is derived from an EMBL/GenBank/DDBJ whole genome shotgun (WGS) entry which is preliminary data.</text>
</comment>